<keyword evidence="1" id="KW-0812">Transmembrane</keyword>
<gene>
    <name evidence="3" type="ORF">SAMN02745221_01255</name>
</gene>
<feature type="transmembrane region" description="Helical" evidence="1">
    <location>
        <begin position="324"/>
        <end position="345"/>
    </location>
</feature>
<protein>
    <submittedName>
        <fullName evidence="3">Stage II sporulation protein P</fullName>
    </submittedName>
</protein>
<organism evidence="3 4">
    <name type="scientific">Thermosyntropha lipolytica DSM 11003</name>
    <dbReference type="NCBI Taxonomy" id="1123382"/>
    <lineage>
        <taxon>Bacteria</taxon>
        <taxon>Bacillati</taxon>
        <taxon>Bacillota</taxon>
        <taxon>Clostridia</taxon>
        <taxon>Eubacteriales</taxon>
        <taxon>Syntrophomonadaceae</taxon>
        <taxon>Thermosyntropha</taxon>
    </lineage>
</organism>
<evidence type="ECO:0000313" key="4">
    <source>
        <dbReference type="Proteomes" id="UP000242329"/>
    </source>
</evidence>
<feature type="signal peptide" evidence="2">
    <location>
        <begin position="1"/>
        <end position="27"/>
    </location>
</feature>
<keyword evidence="2" id="KW-0732">Signal</keyword>
<dbReference type="EMBL" id="FQWY01000017">
    <property type="protein sequence ID" value="SHG90770.1"/>
    <property type="molecule type" value="Genomic_DNA"/>
</dbReference>
<dbReference type="Pfam" id="PF07454">
    <property type="entry name" value="SpoIIP"/>
    <property type="match status" value="1"/>
</dbReference>
<reference evidence="4" key="1">
    <citation type="submission" date="2016-11" db="EMBL/GenBank/DDBJ databases">
        <authorList>
            <person name="Varghese N."/>
            <person name="Submissions S."/>
        </authorList>
    </citation>
    <scope>NUCLEOTIDE SEQUENCE [LARGE SCALE GENOMIC DNA]</scope>
    <source>
        <strain evidence="4">DSM 11003</strain>
    </source>
</reference>
<proteinExistence type="predicted"/>
<dbReference type="Proteomes" id="UP000242329">
    <property type="component" value="Unassembled WGS sequence"/>
</dbReference>
<evidence type="ECO:0000256" key="2">
    <source>
        <dbReference type="SAM" id="SignalP"/>
    </source>
</evidence>
<evidence type="ECO:0000256" key="1">
    <source>
        <dbReference type="SAM" id="Phobius"/>
    </source>
</evidence>
<dbReference type="OrthoDB" id="1633470at2"/>
<dbReference type="STRING" id="1123382.SAMN02745221_01255"/>
<dbReference type="SUPFAM" id="SSF53187">
    <property type="entry name" value="Zn-dependent exopeptidases"/>
    <property type="match status" value="1"/>
</dbReference>
<accession>A0A1M5NML1</accession>
<dbReference type="AlphaFoldDB" id="A0A1M5NML1"/>
<keyword evidence="1" id="KW-1133">Transmembrane helix</keyword>
<name>A0A1M5NML1_9FIRM</name>
<evidence type="ECO:0000313" key="3">
    <source>
        <dbReference type="EMBL" id="SHG90770.1"/>
    </source>
</evidence>
<keyword evidence="4" id="KW-1185">Reference proteome</keyword>
<keyword evidence="1" id="KW-0472">Membrane</keyword>
<sequence>MRNSVLVIILVLVFTLALNLNSSSAHEEAPPGNYYTLVDEHNNIIHQTSIKVQVGDEYISEDNSRYEVVEIIGYTARCKYKGKEKMPDLKLKEDKNKKTGILLGEEAVPTVGGRKPTIAVYCTHSDESYVPTDGTESKPGNGGIYDVAEAFVRELKNKGFDVKYDNNNHNPHDINAYNRSRKTAVKLLRENPDAIFDVHRDAVPPGQYQSKVEGKEVTKIKLVVGRSNPNAKTNLEFAKRIKAVMDKEKPGLSNGIFIGRGDYNQDLSPRAMLIEVGAHTNDKNDAIEGIKQFADIMPEILGVGNEKGAAPAKKPLTASENKSAYGTVIAVIVVLAAALGGYYLLNQGTAGKRNG</sequence>
<feature type="chain" id="PRO_5039389511" evidence="2">
    <location>
        <begin position="28"/>
        <end position="355"/>
    </location>
</feature>
<dbReference type="NCBIfam" id="TIGR02867">
    <property type="entry name" value="spore_II_P"/>
    <property type="match status" value="1"/>
</dbReference>
<dbReference type="RefSeq" id="WP_073091677.1">
    <property type="nucleotide sequence ID" value="NZ_FQWY01000017.1"/>
</dbReference>
<dbReference type="InterPro" id="IPR010897">
    <property type="entry name" value="Spore_II_P"/>
</dbReference>